<sequence length="83" mass="9510">MQSHRADGNEKGQCYFNCNITYIKYYNVRYSGIIDVDVNAIAGTMPTYYGIPYVPYNEPHREGIVTLNLLRARKENSNGLSTR</sequence>
<name>A0ABD2CFL7_VESMC</name>
<reference evidence="1 2" key="1">
    <citation type="journal article" date="2024" name="Ann. Entomol. Soc. Am.">
        <title>Genomic analyses of the southern and eastern yellowjacket wasps (Hymenoptera: Vespidae) reveal evolutionary signatures of social life.</title>
        <authorList>
            <person name="Catto M.A."/>
            <person name="Caine P.B."/>
            <person name="Orr S.E."/>
            <person name="Hunt B.G."/>
            <person name="Goodisman M.A.D."/>
        </authorList>
    </citation>
    <scope>NUCLEOTIDE SEQUENCE [LARGE SCALE GENOMIC DNA]</scope>
    <source>
        <strain evidence="1">232</strain>
        <tissue evidence="1">Head and thorax</tissue>
    </source>
</reference>
<protein>
    <submittedName>
        <fullName evidence="1">Uncharacterized protein</fullName>
    </submittedName>
</protein>
<dbReference type="AlphaFoldDB" id="A0ABD2CFL7"/>
<dbReference type="EMBL" id="JAYRBN010000053">
    <property type="protein sequence ID" value="KAL2743863.1"/>
    <property type="molecule type" value="Genomic_DNA"/>
</dbReference>
<evidence type="ECO:0000313" key="1">
    <source>
        <dbReference type="EMBL" id="KAL2743863.1"/>
    </source>
</evidence>
<keyword evidence="2" id="KW-1185">Reference proteome</keyword>
<dbReference type="Proteomes" id="UP001607303">
    <property type="component" value="Unassembled WGS sequence"/>
</dbReference>
<gene>
    <name evidence="1" type="ORF">V1477_007739</name>
</gene>
<proteinExistence type="predicted"/>
<organism evidence="1 2">
    <name type="scientific">Vespula maculifrons</name>
    <name type="common">Eastern yellow jacket</name>
    <name type="synonym">Wasp</name>
    <dbReference type="NCBI Taxonomy" id="7453"/>
    <lineage>
        <taxon>Eukaryota</taxon>
        <taxon>Metazoa</taxon>
        <taxon>Ecdysozoa</taxon>
        <taxon>Arthropoda</taxon>
        <taxon>Hexapoda</taxon>
        <taxon>Insecta</taxon>
        <taxon>Pterygota</taxon>
        <taxon>Neoptera</taxon>
        <taxon>Endopterygota</taxon>
        <taxon>Hymenoptera</taxon>
        <taxon>Apocrita</taxon>
        <taxon>Aculeata</taxon>
        <taxon>Vespoidea</taxon>
        <taxon>Vespidae</taxon>
        <taxon>Vespinae</taxon>
        <taxon>Vespula</taxon>
    </lineage>
</organism>
<evidence type="ECO:0000313" key="2">
    <source>
        <dbReference type="Proteomes" id="UP001607303"/>
    </source>
</evidence>
<comment type="caution">
    <text evidence="1">The sequence shown here is derived from an EMBL/GenBank/DDBJ whole genome shotgun (WGS) entry which is preliminary data.</text>
</comment>
<accession>A0ABD2CFL7</accession>